<proteinExistence type="predicted"/>
<dbReference type="EMBL" id="BJOC01000030">
    <property type="protein sequence ID" value="GED23241.1"/>
    <property type="molecule type" value="Genomic_DNA"/>
</dbReference>
<organism evidence="1 2">
    <name type="scientific">Halomonas halmophila</name>
    <dbReference type="NCBI Taxonomy" id="252"/>
    <lineage>
        <taxon>Bacteria</taxon>
        <taxon>Pseudomonadati</taxon>
        <taxon>Pseudomonadota</taxon>
        <taxon>Gammaproteobacteria</taxon>
        <taxon>Oceanospirillales</taxon>
        <taxon>Halomonadaceae</taxon>
        <taxon>Halomonas</taxon>
    </lineage>
</organism>
<dbReference type="Proteomes" id="UP000319812">
    <property type="component" value="Unassembled WGS sequence"/>
</dbReference>
<evidence type="ECO:0000313" key="2">
    <source>
        <dbReference type="Proteomes" id="UP000319812"/>
    </source>
</evidence>
<evidence type="ECO:0008006" key="3">
    <source>
        <dbReference type="Google" id="ProtNLM"/>
    </source>
</evidence>
<dbReference type="InterPro" id="IPR029055">
    <property type="entry name" value="Ntn_hydrolases_N"/>
</dbReference>
<dbReference type="Pfam" id="PF06267">
    <property type="entry name" value="DUF1028"/>
    <property type="match status" value="1"/>
</dbReference>
<name>A0A4Y4F7X1_9GAMM</name>
<dbReference type="InterPro" id="IPR010430">
    <property type="entry name" value="DUF1028"/>
</dbReference>
<evidence type="ECO:0000313" key="1">
    <source>
        <dbReference type="EMBL" id="GED23241.1"/>
    </source>
</evidence>
<sequence>MTLSLVHLNPETGTSACLAATGSVAVGGYVNHCWRGIGACATQGLATNPWYPETIRRGLEGGLSARQVLDDVTAADADAARRQCLVMEASGRAELHTGTANQPALSAALYPGVAAAGNMLANDRVAGAMVEAFLVATCDDPQAVLAEGRSPVFRDHHDSALLGALIDALEAGLAAGGDVRGCRSVALRIESFHTAPIDLRLDWADVDPVAEMRALAGRVEAADFQAFLGSLPHH</sequence>
<dbReference type="RefSeq" id="WP_141320736.1">
    <property type="nucleotide sequence ID" value="NZ_BJOC01000030.1"/>
</dbReference>
<dbReference type="PANTHER" id="PTHR39328">
    <property type="entry name" value="BLL2871 PROTEIN"/>
    <property type="match status" value="1"/>
</dbReference>
<dbReference type="Gene3D" id="3.60.20.10">
    <property type="entry name" value="Glutamine Phosphoribosylpyrophosphate, subunit 1, domain 1"/>
    <property type="match status" value="1"/>
</dbReference>
<dbReference type="SUPFAM" id="SSF56235">
    <property type="entry name" value="N-terminal nucleophile aminohydrolases (Ntn hydrolases)"/>
    <property type="match status" value="1"/>
</dbReference>
<dbReference type="AlphaFoldDB" id="A0A4Y4F7X1"/>
<gene>
    <name evidence="1" type="ORF">HHA01_22180</name>
</gene>
<keyword evidence="2" id="KW-1185">Reference proteome</keyword>
<comment type="caution">
    <text evidence="1">The sequence shown here is derived from an EMBL/GenBank/DDBJ whole genome shotgun (WGS) entry which is preliminary data.</text>
</comment>
<accession>A0A4Y4F7X1</accession>
<dbReference type="PANTHER" id="PTHR39328:SF1">
    <property type="entry name" value="BLL2871 PROTEIN"/>
    <property type="match status" value="1"/>
</dbReference>
<dbReference type="OrthoDB" id="9790012at2"/>
<protein>
    <recommendedName>
        <fullName evidence="3">Pilus assembly protein</fullName>
    </recommendedName>
</protein>
<reference evidence="1 2" key="1">
    <citation type="submission" date="2019-06" db="EMBL/GenBank/DDBJ databases">
        <title>Whole genome shotgun sequence of Halomonas halmophila NBRC 15537.</title>
        <authorList>
            <person name="Hosoyama A."/>
            <person name="Uohara A."/>
            <person name="Ohji S."/>
            <person name="Ichikawa N."/>
        </authorList>
    </citation>
    <scope>NUCLEOTIDE SEQUENCE [LARGE SCALE GENOMIC DNA]</scope>
    <source>
        <strain evidence="1 2">NBRC 15537</strain>
    </source>
</reference>